<keyword evidence="1" id="KW-0812">Transmembrane</keyword>
<keyword evidence="5" id="KW-1185">Reference proteome</keyword>
<dbReference type="InterPro" id="IPR052714">
    <property type="entry name" value="MFS_Exporter"/>
</dbReference>
<dbReference type="InterPro" id="IPR011701">
    <property type="entry name" value="MFS"/>
</dbReference>
<feature type="transmembrane region" description="Helical" evidence="1">
    <location>
        <begin position="293"/>
        <end position="315"/>
    </location>
</feature>
<keyword evidence="1" id="KW-1133">Transmembrane helix</keyword>
<dbReference type="PANTHER" id="PTHR23531:SF1">
    <property type="entry name" value="QUINOLENE RESISTANCE PROTEIN NORA"/>
    <property type="match status" value="1"/>
</dbReference>
<dbReference type="Proteomes" id="UP000322983">
    <property type="component" value="Chromosome"/>
</dbReference>
<feature type="transmembrane region" description="Helical" evidence="1">
    <location>
        <begin position="78"/>
        <end position="95"/>
    </location>
</feature>
<proteinExistence type="predicted"/>
<dbReference type="EMBL" id="AP018929">
    <property type="protein sequence ID" value="BBG22721.1"/>
    <property type="molecule type" value="Genomic_DNA"/>
</dbReference>
<feature type="transmembrane region" description="Helical" evidence="1">
    <location>
        <begin position="101"/>
        <end position="123"/>
    </location>
</feature>
<dbReference type="AlphaFoldDB" id="A0A510DRC5"/>
<dbReference type="OrthoDB" id="34376at2157"/>
<dbReference type="KEGG" id="step:IC006_0005"/>
<dbReference type="EMBL" id="AP018930">
    <property type="protein sequence ID" value="BBG25500.1"/>
    <property type="molecule type" value="Genomic_DNA"/>
</dbReference>
<accession>A0A510DZX8</accession>
<accession>A0A510DRC5</accession>
<dbReference type="GeneID" id="41716531"/>
<feature type="transmembrane region" description="Helical" evidence="1">
    <location>
        <begin position="352"/>
        <end position="374"/>
    </location>
</feature>
<name>A0A510DRC5_9CREN</name>
<feature type="transmembrane region" description="Helical" evidence="1">
    <location>
        <begin position="135"/>
        <end position="153"/>
    </location>
</feature>
<dbReference type="PROSITE" id="PS50850">
    <property type="entry name" value="MFS"/>
    <property type="match status" value="1"/>
</dbReference>
<dbReference type="InterPro" id="IPR020846">
    <property type="entry name" value="MFS_dom"/>
</dbReference>
<organism evidence="3 5">
    <name type="scientific">Sulfuracidifex tepidarius</name>
    <dbReference type="NCBI Taxonomy" id="1294262"/>
    <lineage>
        <taxon>Archaea</taxon>
        <taxon>Thermoproteota</taxon>
        <taxon>Thermoprotei</taxon>
        <taxon>Sulfolobales</taxon>
        <taxon>Sulfolobaceae</taxon>
        <taxon>Sulfuracidifex</taxon>
    </lineage>
</organism>
<feature type="transmembrane region" description="Helical" evidence="1">
    <location>
        <begin position="165"/>
        <end position="182"/>
    </location>
</feature>
<feature type="domain" description="Major facilitator superfamily (MFS) profile" evidence="2">
    <location>
        <begin position="169"/>
        <end position="386"/>
    </location>
</feature>
<dbReference type="Pfam" id="PF07690">
    <property type="entry name" value="MFS_1"/>
    <property type="match status" value="2"/>
</dbReference>
<protein>
    <recommendedName>
        <fullName evidence="2">Major facilitator superfamily (MFS) profile domain-containing protein</fullName>
    </recommendedName>
</protein>
<dbReference type="RefSeq" id="WP_054845318.1">
    <property type="nucleotide sequence ID" value="NZ_AP018929.1"/>
</dbReference>
<evidence type="ECO:0000313" key="4">
    <source>
        <dbReference type="EMBL" id="BBG25500.1"/>
    </source>
</evidence>
<dbReference type="SUPFAM" id="SSF103473">
    <property type="entry name" value="MFS general substrate transporter"/>
    <property type="match status" value="1"/>
</dbReference>
<dbReference type="STRING" id="1294262.GCA_001316085_00792"/>
<evidence type="ECO:0000256" key="1">
    <source>
        <dbReference type="SAM" id="Phobius"/>
    </source>
</evidence>
<feature type="transmembrane region" description="Helical" evidence="1">
    <location>
        <begin position="270"/>
        <end position="287"/>
    </location>
</feature>
<dbReference type="PANTHER" id="PTHR23531">
    <property type="entry name" value="QUINOLENE RESISTANCE PROTEIN NORA"/>
    <property type="match status" value="1"/>
</dbReference>
<feature type="transmembrane region" description="Helical" evidence="1">
    <location>
        <begin position="239"/>
        <end position="258"/>
    </location>
</feature>
<feature type="transmembrane region" description="Helical" evidence="1">
    <location>
        <begin position="327"/>
        <end position="346"/>
    </location>
</feature>
<dbReference type="GO" id="GO:0022857">
    <property type="term" value="F:transmembrane transporter activity"/>
    <property type="evidence" value="ECO:0007669"/>
    <property type="project" value="InterPro"/>
</dbReference>
<sequence>MNRSAKSSLYLIAIVILATISARSVNNMISTTVPLLSRYQLLFTNSEVGALSALGFVTTFISTSFVNPFLSSSRRRKLFITSAGIAIPLLIAFYLSNSIIIWINAVIFGFIYGIILPNLITIASLGEDRRSSERLLNIYSMSLSLSLVIGPVLETLLLTRFTYRDIFILFLPLSVPLFLLSWKFHFPEPVKTEKKSSVFKNEGLISAILAITTYNVPFGIITTFFAIYAKEVFDVPRALAYSIFIPFYLVSFTTRLIMSIRPFEVLRRPLAVSILLTAIGLTVVGLAPSFYVMVLGMLILGIPHGSVFPMTTVMISRATSPGERNAANSYFIAYNNVLFTVLPPIYGVLVSFLYFRIPILLLLVPTAISAIVLYKKFWKSRVMTPY</sequence>
<evidence type="ECO:0000313" key="3">
    <source>
        <dbReference type="EMBL" id="BBG22721.1"/>
    </source>
</evidence>
<dbReference type="InterPro" id="IPR036259">
    <property type="entry name" value="MFS_trans_sf"/>
</dbReference>
<dbReference type="Gene3D" id="1.20.1250.20">
    <property type="entry name" value="MFS general substrate transporter like domains"/>
    <property type="match status" value="2"/>
</dbReference>
<evidence type="ECO:0000313" key="6">
    <source>
        <dbReference type="Proteomes" id="UP000325030"/>
    </source>
</evidence>
<evidence type="ECO:0000313" key="5">
    <source>
        <dbReference type="Proteomes" id="UP000322983"/>
    </source>
</evidence>
<reference evidence="6" key="1">
    <citation type="submission" date="2018-09" db="EMBL/GenBank/DDBJ databases">
        <title>Complete Genome Sequencing of Sulfolobus sp. JCM 16834.</title>
        <authorList>
            <person name="Kato S."/>
            <person name="Itoh T."/>
            <person name="Ohkuma M."/>
        </authorList>
    </citation>
    <scope>NUCLEOTIDE SEQUENCE [LARGE SCALE GENOMIC DNA]</scope>
    <source>
        <strain evidence="6">IC-007</strain>
    </source>
</reference>
<reference evidence="3 5" key="2">
    <citation type="journal article" date="2020" name="Int. J. Syst. Evol. Microbiol.">
        <title>Sulfuracidifex tepidarius gen. nov., sp. nov. and transfer of Sulfolobus metallicus Huber and Stetter 1992 to the genus Sulfuracidifex as Sulfuracidifex metallicus comb. nov.</title>
        <authorList>
            <person name="Itoh T."/>
            <person name="Miura T."/>
            <person name="Sakai H.D."/>
            <person name="Kato S."/>
            <person name="Ohkuma M."/>
            <person name="Takashina T."/>
        </authorList>
    </citation>
    <scope>NUCLEOTIDE SEQUENCE [LARGE SCALE GENOMIC DNA]</scope>
    <source>
        <strain evidence="3 5">IC-006</strain>
        <strain evidence="4">IC-007</strain>
    </source>
</reference>
<keyword evidence="1" id="KW-0472">Membrane</keyword>
<dbReference type="Proteomes" id="UP000325030">
    <property type="component" value="Chromosome"/>
</dbReference>
<feature type="transmembrane region" description="Helical" evidence="1">
    <location>
        <begin position="48"/>
        <end position="66"/>
    </location>
</feature>
<evidence type="ECO:0000259" key="2">
    <source>
        <dbReference type="PROSITE" id="PS50850"/>
    </source>
</evidence>
<feature type="transmembrane region" description="Helical" evidence="1">
    <location>
        <begin position="203"/>
        <end position="227"/>
    </location>
</feature>
<gene>
    <name evidence="3" type="ORF">IC006_0005</name>
    <name evidence="4" type="ORF">IC007_0005</name>
</gene>